<reference evidence="1" key="1">
    <citation type="journal article" date="2014" name="Nat. Genet.">
        <title>The genome of the stress-tolerant wild tomato species Solanum pennellii.</title>
        <authorList>
            <person name="Bolger A."/>
            <person name="Scossa F."/>
            <person name="Bolger M.E."/>
            <person name="Lanz C."/>
            <person name="Maumus F."/>
            <person name="Tohge T."/>
            <person name="Quesneville H."/>
            <person name="Alseekh S."/>
            <person name="Sorensen I."/>
            <person name="Lichtenstein G."/>
            <person name="Fich E.A."/>
            <person name="Conte M."/>
            <person name="Keller H."/>
            <person name="Schneeberger K."/>
            <person name="Schwacke R."/>
            <person name="Ofner I."/>
            <person name="Vrebalov J."/>
            <person name="Xu Y."/>
            <person name="Osorio S."/>
            <person name="Aflitos S.A."/>
            <person name="Schijlen E."/>
            <person name="Jimenez-Gomez J.M."/>
            <person name="Ryngajllo M."/>
            <person name="Kimura S."/>
            <person name="Kumar R."/>
            <person name="Koenig D."/>
            <person name="Headland L.R."/>
            <person name="Maloof J.N."/>
            <person name="Sinha N."/>
            <person name="van Ham R.C."/>
            <person name="Lankhorst R.K."/>
            <person name="Mao L."/>
            <person name="Vogel A."/>
            <person name="Arsova B."/>
            <person name="Panstruga R."/>
            <person name="Fei Z."/>
            <person name="Rose J.K."/>
            <person name="Zamir D."/>
            <person name="Carrari F."/>
            <person name="Giovannoni J.J."/>
            <person name="Weigel D."/>
            <person name="Usadel B."/>
            <person name="Fernie A.R."/>
        </authorList>
    </citation>
    <scope>NUCLEOTIDE SEQUENCE [LARGE SCALE GENOMIC DNA]</scope>
    <source>
        <strain evidence="1">cv. LA0716</strain>
    </source>
</reference>
<protein>
    <submittedName>
        <fullName evidence="2">Uncharacterized protein LOC114075174 isoform X1</fullName>
    </submittedName>
</protein>
<dbReference type="GeneID" id="114075174"/>
<keyword evidence="1" id="KW-1185">Reference proteome</keyword>
<gene>
    <name evidence="2" type="primary">LOC114075174</name>
</gene>
<accession>A0ABM1V0J9</accession>
<organism evidence="1 2">
    <name type="scientific">Solanum pennellii</name>
    <name type="common">Tomato</name>
    <name type="synonym">Lycopersicon pennellii</name>
    <dbReference type="NCBI Taxonomy" id="28526"/>
    <lineage>
        <taxon>Eukaryota</taxon>
        <taxon>Viridiplantae</taxon>
        <taxon>Streptophyta</taxon>
        <taxon>Embryophyta</taxon>
        <taxon>Tracheophyta</taxon>
        <taxon>Spermatophyta</taxon>
        <taxon>Magnoliopsida</taxon>
        <taxon>eudicotyledons</taxon>
        <taxon>Gunneridae</taxon>
        <taxon>Pentapetalae</taxon>
        <taxon>asterids</taxon>
        <taxon>lamiids</taxon>
        <taxon>Solanales</taxon>
        <taxon>Solanaceae</taxon>
        <taxon>Solanoideae</taxon>
        <taxon>Solaneae</taxon>
        <taxon>Solanum</taxon>
        <taxon>Solanum subgen. Lycopersicon</taxon>
    </lineage>
</organism>
<sequence length="100" mass="11824">MEEEMLRLELESMKKKLDSWGRELNKLEALTKRETKKFEEDNKQQVHDKLELKKETLFLVVKLDRFSRETTCCQKQIAACWSCHLSNNQQIRGNFASSCA</sequence>
<dbReference type="RefSeq" id="XP_027769267.1">
    <property type="nucleotide sequence ID" value="XM_027913466.1"/>
</dbReference>
<reference evidence="2" key="2">
    <citation type="submission" date="2025-08" db="UniProtKB">
        <authorList>
            <consortium name="RefSeq"/>
        </authorList>
    </citation>
    <scope>IDENTIFICATION</scope>
</reference>
<evidence type="ECO:0000313" key="1">
    <source>
        <dbReference type="Proteomes" id="UP000694930"/>
    </source>
</evidence>
<dbReference type="Proteomes" id="UP000694930">
    <property type="component" value="Chromosome 12"/>
</dbReference>
<proteinExistence type="predicted"/>
<evidence type="ECO:0000313" key="2">
    <source>
        <dbReference type="RefSeq" id="XP_027769267.1"/>
    </source>
</evidence>
<name>A0ABM1V0J9_SOLPN</name>